<dbReference type="Gene3D" id="3.90.550.10">
    <property type="entry name" value="Spore Coat Polysaccharide Biosynthesis Protein SpsA, Chain A"/>
    <property type="match status" value="1"/>
</dbReference>
<organism evidence="3 4">
    <name type="scientific">Adhaeretor mobilis</name>
    <dbReference type="NCBI Taxonomy" id="1930276"/>
    <lineage>
        <taxon>Bacteria</taxon>
        <taxon>Pseudomonadati</taxon>
        <taxon>Planctomycetota</taxon>
        <taxon>Planctomycetia</taxon>
        <taxon>Pirellulales</taxon>
        <taxon>Lacipirellulaceae</taxon>
        <taxon>Adhaeretor</taxon>
    </lineage>
</organism>
<dbReference type="KEGG" id="amob:HG15A2_01210"/>
<sequence>MSNQLTVLIPCKDESLNILPCIESAQSIADEILVADSGSTDGTLEMVSERGGCRVIEREYVNSADFKNWAIPQASHPWVLILDADERITKHLAAEIRQTLANPDKNIDGYWIGRQNHFIGHRIKHCGWNRDGVIRLFRRDDVRYQERWVHAKMEIAPERVARLKETMLHYTTWSTDDYCEKLNRYANWSVTNYVAEGRQPSAVAIFLSAPLRFLQLYLFRGGFLDGIPGFQVCMYSAFYSFMKQAKLWEVSHGRLESGAEPRQAVYSAE</sequence>
<dbReference type="GO" id="GO:0016740">
    <property type="term" value="F:transferase activity"/>
    <property type="evidence" value="ECO:0007669"/>
    <property type="project" value="UniProtKB-KW"/>
</dbReference>
<name>A0A517MPR7_9BACT</name>
<keyword evidence="4" id="KW-1185">Reference proteome</keyword>
<dbReference type="PANTHER" id="PTHR43630:SF2">
    <property type="entry name" value="GLYCOSYLTRANSFERASE"/>
    <property type="match status" value="1"/>
</dbReference>
<feature type="domain" description="Glycosyltransferase 2-like" evidence="2">
    <location>
        <begin position="6"/>
        <end position="123"/>
    </location>
</feature>
<gene>
    <name evidence="3" type="ORF">HG15A2_01210</name>
</gene>
<comment type="similarity">
    <text evidence="1">Belongs to the glycosyltransferase 2 family. WaaE/KdtX subfamily.</text>
</comment>
<keyword evidence="3" id="KW-0808">Transferase</keyword>
<reference evidence="3 4" key="1">
    <citation type="submission" date="2019-02" db="EMBL/GenBank/DDBJ databases">
        <title>Deep-cultivation of Planctomycetes and their phenomic and genomic characterization uncovers novel biology.</title>
        <authorList>
            <person name="Wiegand S."/>
            <person name="Jogler M."/>
            <person name="Boedeker C."/>
            <person name="Pinto D."/>
            <person name="Vollmers J."/>
            <person name="Rivas-Marin E."/>
            <person name="Kohn T."/>
            <person name="Peeters S.H."/>
            <person name="Heuer A."/>
            <person name="Rast P."/>
            <person name="Oberbeckmann S."/>
            <person name="Bunk B."/>
            <person name="Jeske O."/>
            <person name="Meyerdierks A."/>
            <person name="Storesund J.E."/>
            <person name="Kallscheuer N."/>
            <person name="Luecker S."/>
            <person name="Lage O.M."/>
            <person name="Pohl T."/>
            <person name="Merkel B.J."/>
            <person name="Hornburger P."/>
            <person name="Mueller R.-W."/>
            <person name="Bruemmer F."/>
            <person name="Labrenz M."/>
            <person name="Spormann A.M."/>
            <person name="Op den Camp H."/>
            <person name="Overmann J."/>
            <person name="Amann R."/>
            <person name="Jetten M.S.M."/>
            <person name="Mascher T."/>
            <person name="Medema M.H."/>
            <person name="Devos D.P."/>
            <person name="Kaster A.-K."/>
            <person name="Ovreas L."/>
            <person name="Rohde M."/>
            <person name="Galperin M.Y."/>
            <person name="Jogler C."/>
        </authorList>
    </citation>
    <scope>NUCLEOTIDE SEQUENCE [LARGE SCALE GENOMIC DNA]</scope>
    <source>
        <strain evidence="3 4">HG15A2</strain>
    </source>
</reference>
<dbReference type="EMBL" id="CP036263">
    <property type="protein sequence ID" value="QDS96862.1"/>
    <property type="molecule type" value="Genomic_DNA"/>
</dbReference>
<dbReference type="Pfam" id="PF00535">
    <property type="entry name" value="Glycos_transf_2"/>
    <property type="match status" value="1"/>
</dbReference>
<evidence type="ECO:0000313" key="4">
    <source>
        <dbReference type="Proteomes" id="UP000319852"/>
    </source>
</evidence>
<proteinExistence type="inferred from homology"/>
<evidence type="ECO:0000313" key="3">
    <source>
        <dbReference type="EMBL" id="QDS96862.1"/>
    </source>
</evidence>
<dbReference type="Proteomes" id="UP000319852">
    <property type="component" value="Chromosome"/>
</dbReference>
<dbReference type="CDD" id="cd02511">
    <property type="entry name" value="Beta4Glucosyltransferase"/>
    <property type="match status" value="1"/>
</dbReference>
<dbReference type="SUPFAM" id="SSF53448">
    <property type="entry name" value="Nucleotide-diphospho-sugar transferases"/>
    <property type="match status" value="1"/>
</dbReference>
<dbReference type="AlphaFoldDB" id="A0A517MPR7"/>
<evidence type="ECO:0000256" key="1">
    <source>
        <dbReference type="ARBA" id="ARBA00038494"/>
    </source>
</evidence>
<dbReference type="InterPro" id="IPR029044">
    <property type="entry name" value="Nucleotide-diphossugar_trans"/>
</dbReference>
<evidence type="ECO:0000259" key="2">
    <source>
        <dbReference type="Pfam" id="PF00535"/>
    </source>
</evidence>
<dbReference type="PANTHER" id="PTHR43630">
    <property type="entry name" value="POLY-BETA-1,6-N-ACETYL-D-GLUCOSAMINE SYNTHASE"/>
    <property type="match status" value="1"/>
</dbReference>
<dbReference type="InterPro" id="IPR001173">
    <property type="entry name" value="Glyco_trans_2-like"/>
</dbReference>
<dbReference type="OrthoDB" id="9815923at2"/>
<protein>
    <submittedName>
        <fullName evidence="3">Glycosyl transferase family 2</fullName>
    </submittedName>
</protein>
<accession>A0A517MPR7</accession>
<dbReference type="RefSeq" id="WP_145056805.1">
    <property type="nucleotide sequence ID" value="NZ_CP036263.1"/>
</dbReference>